<evidence type="ECO:0000313" key="1">
    <source>
        <dbReference type="EMBL" id="TPN89086.1"/>
    </source>
</evidence>
<dbReference type="AlphaFoldDB" id="A0A504JDH7"/>
<evidence type="ECO:0000313" key="2">
    <source>
        <dbReference type="Proteomes" id="UP000315540"/>
    </source>
</evidence>
<accession>A0A504JDH7</accession>
<comment type="caution">
    <text evidence="1">The sequence shown here is derived from an EMBL/GenBank/DDBJ whole genome shotgun (WGS) entry which is preliminary data.</text>
</comment>
<dbReference type="EMBL" id="VFWZ01000001">
    <property type="protein sequence ID" value="TPN89086.1"/>
    <property type="molecule type" value="Genomic_DNA"/>
</dbReference>
<organism evidence="1 2">
    <name type="scientific">Aquimarina algicola</name>
    <dbReference type="NCBI Taxonomy" id="2589995"/>
    <lineage>
        <taxon>Bacteria</taxon>
        <taxon>Pseudomonadati</taxon>
        <taxon>Bacteroidota</taxon>
        <taxon>Flavobacteriia</taxon>
        <taxon>Flavobacteriales</taxon>
        <taxon>Flavobacteriaceae</taxon>
        <taxon>Aquimarina</taxon>
    </lineage>
</organism>
<sequence>MYNFKQPFYTIYVYELSAGEIWVNDVPLLRWMGPQTKDGMYNGAIPINNAVLQNGTHELTCKLKPRYDYKTFNKSESQDIYDIGFDCREVSDLRTKIQIAPNIENPYGKWNEQEQRFINETLKDLPEYITKTKFEVTELPFVLDGWQNSVDVSKIKEEELFKEVLSSYYQIHAIMNSHNAAKFLELSKEKMKLQEQAFYFSEDQKKGFLNEVTKLFDQKLEIMPLDPTKLRLDIMGYGKLVRLVRLDGSAALQFKSPDPKNQGNIEFDTKLHMKTENQGLSII</sequence>
<dbReference type="OrthoDB" id="1149023at2"/>
<dbReference type="Proteomes" id="UP000315540">
    <property type="component" value="Unassembled WGS sequence"/>
</dbReference>
<protein>
    <submittedName>
        <fullName evidence="1">Uncharacterized protein</fullName>
    </submittedName>
</protein>
<name>A0A504JDH7_9FLAO</name>
<gene>
    <name evidence="1" type="ORF">FHK87_02370</name>
</gene>
<dbReference type="RefSeq" id="WP_140589319.1">
    <property type="nucleotide sequence ID" value="NZ_VFWZ01000001.1"/>
</dbReference>
<keyword evidence="2" id="KW-1185">Reference proteome</keyword>
<proteinExistence type="predicted"/>
<reference evidence="1 2" key="1">
    <citation type="submission" date="2019-06" db="EMBL/GenBank/DDBJ databases">
        <authorList>
            <person name="Meng X."/>
        </authorList>
    </citation>
    <scope>NUCLEOTIDE SEQUENCE [LARGE SCALE GENOMIC DNA]</scope>
    <source>
        <strain evidence="1 2">M625</strain>
    </source>
</reference>